<dbReference type="PROSITE" id="PS00356">
    <property type="entry name" value="HTH_LACI_1"/>
    <property type="match status" value="1"/>
</dbReference>
<dbReference type="InterPro" id="IPR028082">
    <property type="entry name" value="Peripla_BP_I"/>
</dbReference>
<proteinExistence type="predicted"/>
<evidence type="ECO:0000256" key="2">
    <source>
        <dbReference type="ARBA" id="ARBA00023125"/>
    </source>
</evidence>
<dbReference type="InterPro" id="IPR010982">
    <property type="entry name" value="Lambda_DNA-bd_dom_sf"/>
</dbReference>
<evidence type="ECO:0000256" key="3">
    <source>
        <dbReference type="ARBA" id="ARBA00023163"/>
    </source>
</evidence>
<dbReference type="EMBL" id="QOUI01000013">
    <property type="protein sequence ID" value="RCK68183.1"/>
    <property type="molecule type" value="Genomic_DNA"/>
</dbReference>
<protein>
    <submittedName>
        <fullName evidence="6">LacI family transcriptional regulator</fullName>
    </submittedName>
</protein>
<dbReference type="Pfam" id="PF13377">
    <property type="entry name" value="Peripla_BP_3"/>
    <property type="match status" value="1"/>
</dbReference>
<dbReference type="Gene3D" id="3.40.50.2300">
    <property type="match status" value="2"/>
</dbReference>
<dbReference type="AlphaFoldDB" id="A0A367YQL8"/>
<dbReference type="InterPro" id="IPR046335">
    <property type="entry name" value="LacI/GalR-like_sensor"/>
</dbReference>
<dbReference type="GO" id="GO:0000976">
    <property type="term" value="F:transcription cis-regulatory region binding"/>
    <property type="evidence" value="ECO:0007669"/>
    <property type="project" value="TreeGrafter"/>
</dbReference>
<dbReference type="PANTHER" id="PTHR30146:SF109">
    <property type="entry name" value="HTH-TYPE TRANSCRIPTIONAL REGULATOR GALS"/>
    <property type="match status" value="1"/>
</dbReference>
<dbReference type="SUPFAM" id="SSF53822">
    <property type="entry name" value="Periplasmic binding protein-like I"/>
    <property type="match status" value="1"/>
</dbReference>
<dbReference type="SMART" id="SM00354">
    <property type="entry name" value="HTH_LACI"/>
    <property type="match status" value="1"/>
</dbReference>
<organism evidence="6 7">
    <name type="scientific">Desertihabitans brevis</name>
    <dbReference type="NCBI Taxonomy" id="2268447"/>
    <lineage>
        <taxon>Bacteria</taxon>
        <taxon>Bacillati</taxon>
        <taxon>Actinomycetota</taxon>
        <taxon>Actinomycetes</taxon>
        <taxon>Propionibacteriales</taxon>
        <taxon>Propionibacteriaceae</taxon>
        <taxon>Desertihabitans</taxon>
    </lineage>
</organism>
<dbReference type="PROSITE" id="PS50932">
    <property type="entry name" value="HTH_LACI_2"/>
    <property type="match status" value="1"/>
</dbReference>
<evidence type="ECO:0000259" key="5">
    <source>
        <dbReference type="PROSITE" id="PS50932"/>
    </source>
</evidence>
<keyword evidence="3" id="KW-0804">Transcription</keyword>
<dbReference type="CDD" id="cd01392">
    <property type="entry name" value="HTH_LacI"/>
    <property type="match status" value="1"/>
</dbReference>
<dbReference type="RefSeq" id="WP_114127996.1">
    <property type="nucleotide sequence ID" value="NZ_QOUI01000013.1"/>
</dbReference>
<accession>A0A367YQL8</accession>
<gene>
    <name evidence="6" type="ORF">DT076_17530</name>
</gene>
<reference evidence="6 7" key="1">
    <citation type="submission" date="2018-07" db="EMBL/GenBank/DDBJ databases">
        <title>Desertimonas flava gen. nov. sp. nov.</title>
        <authorList>
            <person name="Liu S."/>
        </authorList>
    </citation>
    <scope>NUCLEOTIDE SEQUENCE [LARGE SCALE GENOMIC DNA]</scope>
    <source>
        <strain evidence="6 7">16Sb5-5</strain>
    </source>
</reference>
<dbReference type="GO" id="GO:0003700">
    <property type="term" value="F:DNA-binding transcription factor activity"/>
    <property type="evidence" value="ECO:0007669"/>
    <property type="project" value="TreeGrafter"/>
</dbReference>
<evidence type="ECO:0000313" key="7">
    <source>
        <dbReference type="Proteomes" id="UP000252770"/>
    </source>
</evidence>
<dbReference type="Gene3D" id="1.10.260.40">
    <property type="entry name" value="lambda repressor-like DNA-binding domains"/>
    <property type="match status" value="1"/>
</dbReference>
<keyword evidence="7" id="KW-1185">Reference proteome</keyword>
<dbReference type="Proteomes" id="UP000252770">
    <property type="component" value="Unassembled WGS sequence"/>
</dbReference>
<dbReference type="PANTHER" id="PTHR30146">
    <property type="entry name" value="LACI-RELATED TRANSCRIPTIONAL REPRESSOR"/>
    <property type="match status" value="1"/>
</dbReference>
<dbReference type="Pfam" id="PF00356">
    <property type="entry name" value="LacI"/>
    <property type="match status" value="1"/>
</dbReference>
<feature type="compositionally biased region" description="Acidic residues" evidence="4">
    <location>
        <begin position="1"/>
        <end position="11"/>
    </location>
</feature>
<name>A0A367YQL8_9ACTN</name>
<evidence type="ECO:0000256" key="1">
    <source>
        <dbReference type="ARBA" id="ARBA00023015"/>
    </source>
</evidence>
<dbReference type="SUPFAM" id="SSF47413">
    <property type="entry name" value="lambda repressor-like DNA-binding domains"/>
    <property type="match status" value="1"/>
</dbReference>
<sequence>MTEQADGDPEGPDPTAGRQRGSTRPAPGPAPRRVASIRDVAAGAGVSVGTVSNVLNAPERVAPATAERVQAVIEELGYVRNEAARQLRAGTSLSLGFVVLDVGNPFFTDVARGAQEVSQTAGLSVVLGTSDQDPAKEAAYLDLFEQQRVAGVLLTPVQTDAAMVARVARRTVPVVLVDHRGDDPRVSSVAVDDVAGGAMAVQHLLDLGHRRIAMVGTPSVHVVAARLEGARRAVAGQPGATLELVDTDSFTVPAGRSAARTLLRRPRAERPEAVFAANDMLAVGCQQAFAVQGSGAGEPHRIALIGYDDVELASVTSVPLSSVRQPREEIGRTAVRLLLEQIADPAAPRQHPVFTPELVVRESTTSGVPVWG</sequence>
<evidence type="ECO:0000256" key="4">
    <source>
        <dbReference type="SAM" id="MobiDB-lite"/>
    </source>
</evidence>
<keyword evidence="2" id="KW-0238">DNA-binding</keyword>
<feature type="domain" description="HTH lacI-type" evidence="5">
    <location>
        <begin position="35"/>
        <end position="89"/>
    </location>
</feature>
<dbReference type="InterPro" id="IPR000843">
    <property type="entry name" value="HTH_LacI"/>
</dbReference>
<keyword evidence="1" id="KW-0805">Transcription regulation</keyword>
<evidence type="ECO:0000313" key="6">
    <source>
        <dbReference type="EMBL" id="RCK68183.1"/>
    </source>
</evidence>
<comment type="caution">
    <text evidence="6">The sequence shown here is derived from an EMBL/GenBank/DDBJ whole genome shotgun (WGS) entry which is preliminary data.</text>
</comment>
<feature type="region of interest" description="Disordered" evidence="4">
    <location>
        <begin position="1"/>
        <end position="33"/>
    </location>
</feature>